<dbReference type="PANTHER" id="PTHR13904:SF0">
    <property type="entry name" value="U4_U6 SMALL NUCLEAR RIBONUCLEOPROTEIN PRP31"/>
    <property type="match status" value="1"/>
</dbReference>
<keyword evidence="7" id="KW-1185">Reference proteome</keyword>
<comment type="caution">
    <text evidence="6">The sequence shown here is derived from an EMBL/GenBank/DDBJ whole genome shotgun (WGS) entry which is preliminary data.</text>
</comment>
<dbReference type="GO" id="GO:0000244">
    <property type="term" value="P:spliceosomal tri-snRNP complex assembly"/>
    <property type="evidence" value="ECO:0007669"/>
    <property type="project" value="InterPro"/>
</dbReference>
<dbReference type="InterPro" id="IPR002687">
    <property type="entry name" value="Nop_dom"/>
</dbReference>
<reference evidence="6 7" key="1">
    <citation type="journal article" date="2018" name="Mol. Biol. Evol.">
        <title>Analysis of the draft genome of the red seaweed Gracilariopsis chorda provides insights into genome size evolution in Rhodophyta.</title>
        <authorList>
            <person name="Lee J."/>
            <person name="Yang E.C."/>
            <person name="Graf L."/>
            <person name="Yang J.H."/>
            <person name="Qiu H."/>
            <person name="Zel Zion U."/>
            <person name="Chan C.X."/>
            <person name="Stephens T.G."/>
            <person name="Weber A.P.M."/>
            <person name="Boo G.H."/>
            <person name="Boo S.M."/>
            <person name="Kim K.M."/>
            <person name="Shin Y."/>
            <person name="Jung M."/>
            <person name="Lee S.J."/>
            <person name="Yim H.S."/>
            <person name="Lee J.H."/>
            <person name="Bhattacharya D."/>
            <person name="Yoon H.S."/>
        </authorList>
    </citation>
    <scope>NUCLEOTIDE SEQUENCE [LARGE SCALE GENOMIC DNA]</scope>
    <source>
        <strain evidence="6 7">SKKU-2015</strain>
        <tissue evidence="6">Whole body</tissue>
    </source>
</reference>
<dbReference type="PANTHER" id="PTHR13904">
    <property type="entry name" value="PRE-MRNA SPLICING FACTOR PRP31"/>
    <property type="match status" value="1"/>
</dbReference>
<dbReference type="GO" id="GO:0071011">
    <property type="term" value="C:precatalytic spliceosome"/>
    <property type="evidence" value="ECO:0007669"/>
    <property type="project" value="TreeGrafter"/>
</dbReference>
<dbReference type="STRING" id="448386.A0A2V3J6H4"/>
<feature type="compositionally biased region" description="Basic and acidic residues" evidence="4">
    <location>
        <begin position="16"/>
        <end position="41"/>
    </location>
</feature>
<gene>
    <name evidence="6" type="ORF">BWQ96_00073</name>
</gene>
<dbReference type="GO" id="GO:0005687">
    <property type="term" value="C:U4 snRNP"/>
    <property type="evidence" value="ECO:0007669"/>
    <property type="project" value="TreeGrafter"/>
</dbReference>
<evidence type="ECO:0000259" key="5">
    <source>
        <dbReference type="PROSITE" id="PS51358"/>
    </source>
</evidence>
<evidence type="ECO:0000313" key="6">
    <source>
        <dbReference type="EMBL" id="PXF49913.1"/>
    </source>
</evidence>
<feature type="domain" description="Nop" evidence="5">
    <location>
        <begin position="211"/>
        <end position="329"/>
    </location>
</feature>
<comment type="subcellular location">
    <subcellularLocation>
        <location evidence="1">Nucleus</location>
    </subcellularLocation>
</comment>
<dbReference type="InterPro" id="IPR042239">
    <property type="entry name" value="Nop_C"/>
</dbReference>
<name>A0A2V3J6H4_9FLOR</name>
<feature type="compositionally biased region" description="Basic residues" evidence="4">
    <location>
        <begin position="348"/>
        <end position="357"/>
    </location>
</feature>
<feature type="region of interest" description="Disordered" evidence="4">
    <location>
        <begin position="1"/>
        <end position="43"/>
    </location>
</feature>
<dbReference type="Gene3D" id="1.10.287.4070">
    <property type="match status" value="1"/>
</dbReference>
<dbReference type="OrthoDB" id="4771285at2759"/>
<feature type="region of interest" description="Disordered" evidence="4">
    <location>
        <begin position="416"/>
        <end position="438"/>
    </location>
</feature>
<dbReference type="Gene3D" id="1.10.246.90">
    <property type="entry name" value="Nop domain"/>
    <property type="match status" value="1"/>
</dbReference>
<keyword evidence="2" id="KW-0539">Nucleus</keyword>
<protein>
    <submittedName>
        <fullName evidence="6">U4/U6 small nuclear ribonucleoprotein Prp31-like</fullName>
    </submittedName>
</protein>
<dbReference type="AlphaFoldDB" id="A0A2V3J6H4"/>
<evidence type="ECO:0000256" key="3">
    <source>
        <dbReference type="ARBA" id="ARBA00023274"/>
    </source>
</evidence>
<dbReference type="SUPFAM" id="SSF89124">
    <property type="entry name" value="Nop domain"/>
    <property type="match status" value="1"/>
</dbReference>
<dbReference type="Pfam" id="PF01798">
    <property type="entry name" value="Nop"/>
    <property type="match status" value="1"/>
</dbReference>
<keyword evidence="3 6" id="KW-0687">Ribonucleoprotein</keyword>
<feature type="region of interest" description="Disordered" evidence="4">
    <location>
        <begin position="329"/>
        <end position="361"/>
    </location>
</feature>
<dbReference type="Pfam" id="PF09785">
    <property type="entry name" value="Prp31_C"/>
    <property type="match status" value="1"/>
</dbReference>
<proteinExistence type="predicted"/>
<dbReference type="GO" id="GO:0046540">
    <property type="term" value="C:U4/U6 x U5 tri-snRNP complex"/>
    <property type="evidence" value="ECO:0007669"/>
    <property type="project" value="InterPro"/>
</dbReference>
<evidence type="ECO:0000313" key="7">
    <source>
        <dbReference type="Proteomes" id="UP000247409"/>
    </source>
</evidence>
<evidence type="ECO:0000256" key="2">
    <source>
        <dbReference type="ARBA" id="ARBA00023242"/>
    </source>
</evidence>
<dbReference type="InterPro" id="IPR027105">
    <property type="entry name" value="Prp31"/>
</dbReference>
<accession>A0A2V3J6H4</accession>
<dbReference type="PROSITE" id="PS51358">
    <property type="entry name" value="NOP"/>
    <property type="match status" value="1"/>
</dbReference>
<evidence type="ECO:0000256" key="1">
    <source>
        <dbReference type="ARBA" id="ARBA00004123"/>
    </source>
</evidence>
<dbReference type="Proteomes" id="UP000247409">
    <property type="component" value="Unassembled WGS sequence"/>
</dbReference>
<sequence length="488" mass="53260">MTDLANEFLDDIESSGEERESGELQPIKHEMLKDERSKDDMNSEDLMNITRASDDKDSVSHISKGTANQVRSLLEEINECRDSEKVQSSLLVRCAPAIAAVDEQIKTLLLSLRKAYAPRFPELETFIFDPVDYARVARLTVTAEDLSKIDLRSILPSGTAITVQLTASSSTGRMLKKDELQLVLGLCEDLLRLDEWRTELLRQVELNAGHLAPNLVAITGGAVAAKLIGYAGGLRELAQMPGSNVKLLGKQRKSLQGTSTATTRIHEGTIHTCPLVTSLPKQYRSKAGDVTACKAVLAARVDLGGGSHDGSVGQAFRENLEAKFDKWMEPPPARTLKPLPIPGDEAKKRHRGGKRARKEKERLGITEMRRLANRVAFGEQEQEGDLEGEGVGMLGADGSKTLRVKPKKSLSVSMAAKRRLDKQKKKDVRSEAEKLGLSGGAAVNSGTEIQLAATPSFAAVKPSSESSYFGAARPFHFAKKRKISPQEK</sequence>
<dbReference type="InterPro" id="IPR036070">
    <property type="entry name" value="Nop_dom_sf"/>
</dbReference>
<dbReference type="EMBL" id="NBIV01000001">
    <property type="protein sequence ID" value="PXF49913.1"/>
    <property type="molecule type" value="Genomic_DNA"/>
</dbReference>
<organism evidence="6 7">
    <name type="scientific">Gracilariopsis chorda</name>
    <dbReference type="NCBI Taxonomy" id="448386"/>
    <lineage>
        <taxon>Eukaryota</taxon>
        <taxon>Rhodophyta</taxon>
        <taxon>Florideophyceae</taxon>
        <taxon>Rhodymeniophycidae</taxon>
        <taxon>Gracilariales</taxon>
        <taxon>Gracilariaceae</taxon>
        <taxon>Gracilariopsis</taxon>
    </lineage>
</organism>
<evidence type="ECO:0000256" key="4">
    <source>
        <dbReference type="SAM" id="MobiDB-lite"/>
    </source>
</evidence>
<feature type="compositionally biased region" description="Basic residues" evidence="4">
    <location>
        <begin position="416"/>
        <end position="427"/>
    </location>
</feature>
<dbReference type="InterPro" id="IPR019175">
    <property type="entry name" value="Prp31_C"/>
</dbReference>